<dbReference type="EMBL" id="QJKJ01012250">
    <property type="protein sequence ID" value="RDX69115.1"/>
    <property type="molecule type" value="Genomic_DNA"/>
</dbReference>
<dbReference type="Proteomes" id="UP000257109">
    <property type="component" value="Unassembled WGS sequence"/>
</dbReference>
<gene>
    <name evidence="3" type="ORF">CR513_51815</name>
</gene>
<organism evidence="3 4">
    <name type="scientific">Mucuna pruriens</name>
    <name type="common">Velvet bean</name>
    <name type="synonym">Dolichos pruriens</name>
    <dbReference type="NCBI Taxonomy" id="157652"/>
    <lineage>
        <taxon>Eukaryota</taxon>
        <taxon>Viridiplantae</taxon>
        <taxon>Streptophyta</taxon>
        <taxon>Embryophyta</taxon>
        <taxon>Tracheophyta</taxon>
        <taxon>Spermatophyta</taxon>
        <taxon>Magnoliopsida</taxon>
        <taxon>eudicotyledons</taxon>
        <taxon>Gunneridae</taxon>
        <taxon>Pentapetalae</taxon>
        <taxon>rosids</taxon>
        <taxon>fabids</taxon>
        <taxon>Fabales</taxon>
        <taxon>Fabaceae</taxon>
        <taxon>Papilionoideae</taxon>
        <taxon>50 kb inversion clade</taxon>
        <taxon>NPAAA clade</taxon>
        <taxon>indigoferoid/millettioid clade</taxon>
        <taxon>Phaseoleae</taxon>
        <taxon>Mucuna</taxon>
    </lineage>
</organism>
<keyword evidence="4" id="KW-1185">Reference proteome</keyword>
<evidence type="ECO:0000313" key="4">
    <source>
        <dbReference type="Proteomes" id="UP000257109"/>
    </source>
</evidence>
<protein>
    <submittedName>
        <fullName evidence="3">Uncharacterized protein</fullName>
    </submittedName>
</protein>
<evidence type="ECO:0000256" key="1">
    <source>
        <dbReference type="SAM" id="Coils"/>
    </source>
</evidence>
<feature type="coiled-coil region" evidence="1">
    <location>
        <begin position="191"/>
        <end position="218"/>
    </location>
</feature>
<dbReference type="AlphaFoldDB" id="A0A371ESS9"/>
<comment type="caution">
    <text evidence="3">The sequence shown here is derived from an EMBL/GenBank/DDBJ whole genome shotgun (WGS) entry which is preliminary data.</text>
</comment>
<feature type="non-terminal residue" evidence="3">
    <location>
        <position position="1"/>
    </location>
</feature>
<accession>A0A371ESS9</accession>
<sequence length="223" mass="24458">MTSAICRRGPWSVKSTISITVERAYLEEWEDEFITELQGLLTLSSDLIKKGDFYTPFELRAMEKKEVLLASSAYPTTTKAPSFQTVSAQLIVVSHPLLAGSIEDAHIPNIAFAQQIATSDPQPTVTIEDVPTSGASKLAGPSSCDGASRKQPQEGGIALLEVTLGDVASPTIGDWISVTLEQRFRGLEPWLEKLARVVQRSQEENMKLKVALHAAEESLRDYR</sequence>
<feature type="region of interest" description="Disordered" evidence="2">
    <location>
        <begin position="130"/>
        <end position="151"/>
    </location>
</feature>
<evidence type="ECO:0000313" key="3">
    <source>
        <dbReference type="EMBL" id="RDX69115.1"/>
    </source>
</evidence>
<reference evidence="3" key="1">
    <citation type="submission" date="2018-05" db="EMBL/GenBank/DDBJ databases">
        <title>Draft genome of Mucuna pruriens seed.</title>
        <authorList>
            <person name="Nnadi N.E."/>
            <person name="Vos R."/>
            <person name="Hasami M.H."/>
            <person name="Devisetty U.K."/>
            <person name="Aguiy J.C."/>
        </authorList>
    </citation>
    <scope>NUCLEOTIDE SEQUENCE [LARGE SCALE GENOMIC DNA]</scope>
    <source>
        <strain evidence="3">JCA_2017</strain>
    </source>
</reference>
<evidence type="ECO:0000256" key="2">
    <source>
        <dbReference type="SAM" id="MobiDB-lite"/>
    </source>
</evidence>
<keyword evidence="1" id="KW-0175">Coiled coil</keyword>
<name>A0A371ESS9_MUCPR</name>
<proteinExistence type="predicted"/>